<evidence type="ECO:0000313" key="2">
    <source>
        <dbReference type="Proteomes" id="UP000093918"/>
    </source>
</evidence>
<comment type="caution">
    <text evidence="1">The sequence shown here is derived from an EMBL/GenBank/DDBJ whole genome shotgun (WGS) entry which is preliminary data.</text>
</comment>
<keyword evidence="2" id="KW-1185">Reference proteome</keyword>
<dbReference type="Proteomes" id="UP000093918">
    <property type="component" value="Unassembled WGS sequence"/>
</dbReference>
<name>A0ABX2WJ20_9MICO</name>
<protein>
    <submittedName>
        <fullName evidence="1">Uncharacterized protein</fullName>
    </submittedName>
</protein>
<reference evidence="2" key="1">
    <citation type="submission" date="2016-06" db="EMBL/GenBank/DDBJ databases">
        <title>Genome sequencing of cellulolytic organisms.</title>
        <authorList>
            <person name="Bohra V."/>
            <person name="Dafale N.A."/>
            <person name="Purohit H.J."/>
        </authorList>
    </citation>
    <scope>NUCLEOTIDE SEQUENCE [LARGE SCALE GENOMIC DNA]</scope>
    <source>
        <strain evidence="2">ND21</strain>
    </source>
</reference>
<accession>A0ABX2WJ20</accession>
<proteinExistence type="predicted"/>
<evidence type="ECO:0000313" key="1">
    <source>
        <dbReference type="EMBL" id="OAZ41446.1"/>
    </source>
</evidence>
<organism evidence="1 2">
    <name type="scientific">Microbacterium arborescens</name>
    <dbReference type="NCBI Taxonomy" id="33883"/>
    <lineage>
        <taxon>Bacteria</taxon>
        <taxon>Bacillati</taxon>
        <taxon>Actinomycetota</taxon>
        <taxon>Actinomycetes</taxon>
        <taxon>Micrococcales</taxon>
        <taxon>Microbacteriaceae</taxon>
        <taxon>Microbacterium</taxon>
    </lineage>
</organism>
<sequence>MPSQLPIWGRFEDAYSPILAEQTHSGFRIVSRHKEIPDAVCGITLRRADQVAISFFTPDYSLSLVDPLDS</sequence>
<gene>
    <name evidence="1" type="ORF">A9Z40_01855</name>
</gene>
<dbReference type="EMBL" id="LZEM01000016">
    <property type="protein sequence ID" value="OAZ41446.1"/>
    <property type="molecule type" value="Genomic_DNA"/>
</dbReference>